<dbReference type="Proteomes" id="UP000641206">
    <property type="component" value="Unassembled WGS sequence"/>
</dbReference>
<proteinExistence type="predicted"/>
<dbReference type="PROSITE" id="PS50885">
    <property type="entry name" value="HAMP"/>
    <property type="match status" value="1"/>
</dbReference>
<evidence type="ECO:0000313" key="15">
    <source>
        <dbReference type="EMBL" id="GGP12598.1"/>
    </source>
</evidence>
<dbReference type="InterPro" id="IPR005467">
    <property type="entry name" value="His_kinase_dom"/>
</dbReference>
<dbReference type="InterPro" id="IPR050736">
    <property type="entry name" value="Sensor_HK_Regulatory"/>
</dbReference>
<dbReference type="CDD" id="cd00082">
    <property type="entry name" value="HisKA"/>
    <property type="match status" value="1"/>
</dbReference>
<feature type="domain" description="Histidine kinase" evidence="13">
    <location>
        <begin position="139"/>
        <end position="354"/>
    </location>
</feature>
<dbReference type="SUPFAM" id="SSF47384">
    <property type="entry name" value="Homodimeric domain of signal transducing histidine kinase"/>
    <property type="match status" value="1"/>
</dbReference>
<dbReference type="SMART" id="SM00388">
    <property type="entry name" value="HisKA"/>
    <property type="match status" value="1"/>
</dbReference>
<keyword evidence="4" id="KW-1003">Cell membrane</keyword>
<evidence type="ECO:0000256" key="12">
    <source>
        <dbReference type="SAM" id="Phobius"/>
    </source>
</evidence>
<dbReference type="EC" id="2.7.13.3" evidence="3"/>
<evidence type="ECO:0000256" key="7">
    <source>
        <dbReference type="ARBA" id="ARBA00022741"/>
    </source>
</evidence>
<dbReference type="InterPro" id="IPR036097">
    <property type="entry name" value="HisK_dim/P_sf"/>
</dbReference>
<keyword evidence="9" id="KW-0067">ATP-binding</keyword>
<protein>
    <recommendedName>
        <fullName evidence="3">histidine kinase</fullName>
        <ecNumber evidence="3">2.7.13.3</ecNumber>
    </recommendedName>
</protein>
<dbReference type="PROSITE" id="PS50109">
    <property type="entry name" value="HIS_KIN"/>
    <property type="match status" value="1"/>
</dbReference>
<dbReference type="SMART" id="SM00387">
    <property type="entry name" value="HATPase_c"/>
    <property type="match status" value="1"/>
</dbReference>
<evidence type="ECO:0000259" key="14">
    <source>
        <dbReference type="PROSITE" id="PS50885"/>
    </source>
</evidence>
<dbReference type="CDD" id="cd06225">
    <property type="entry name" value="HAMP"/>
    <property type="match status" value="1"/>
</dbReference>
<dbReference type="Pfam" id="PF02518">
    <property type="entry name" value="HATPase_c"/>
    <property type="match status" value="1"/>
</dbReference>
<feature type="transmembrane region" description="Helical" evidence="12">
    <location>
        <begin position="48"/>
        <end position="70"/>
    </location>
</feature>
<evidence type="ECO:0000256" key="10">
    <source>
        <dbReference type="ARBA" id="ARBA00023012"/>
    </source>
</evidence>
<reference evidence="16" key="1">
    <citation type="journal article" date="2019" name="Int. J. Syst. Evol. Microbiol.">
        <title>The Global Catalogue of Microorganisms (GCM) 10K type strain sequencing project: providing services to taxonomists for standard genome sequencing and annotation.</title>
        <authorList>
            <consortium name="The Broad Institute Genomics Platform"/>
            <consortium name="The Broad Institute Genome Sequencing Center for Infectious Disease"/>
            <person name="Wu L."/>
            <person name="Ma J."/>
        </authorList>
    </citation>
    <scope>NUCLEOTIDE SEQUENCE [LARGE SCALE GENOMIC DNA]</scope>
    <source>
        <strain evidence="16">CGMCC 1.7693</strain>
    </source>
</reference>
<keyword evidence="12" id="KW-1133">Transmembrane helix</keyword>
<dbReference type="InterPro" id="IPR003661">
    <property type="entry name" value="HisK_dim/P_dom"/>
</dbReference>
<sequence>MNRTRLKMLAGFLTAIVSLSLCWMAAFYITDFIYSYLDISFRPFLTQLINSLLGFFIFSGVMFVIARFSVRQRNNHIEFFQSITDAMKQIATGDYNVNLNKISGHDNPGDPFGEIVDNINYMAKELGEMEQMRQEFVSNVSHEIQSPLTSISGFARALQSDKLNQDERQHYLSIIETESQRLSKISDNLLKLTYLESEHHLFEVKQYRLDKQIRNSVLSCEPQWTAKNIEMNLSLEKTDIVADKELLDQVWMNLLNNAIKFTPDEGNIHLSLYHQQNQLIFEITDTGIGITEEEQLHLFERFYKADKARIRNAGGSGLGLSIVKKIIDMHEGTILVKSKPKEGTTFKISFGDYPHHNK</sequence>
<evidence type="ECO:0000256" key="2">
    <source>
        <dbReference type="ARBA" id="ARBA00004651"/>
    </source>
</evidence>
<dbReference type="InterPro" id="IPR003660">
    <property type="entry name" value="HAMP_dom"/>
</dbReference>
<dbReference type="InterPro" id="IPR003594">
    <property type="entry name" value="HATPase_dom"/>
</dbReference>
<evidence type="ECO:0000256" key="5">
    <source>
        <dbReference type="ARBA" id="ARBA00022553"/>
    </source>
</evidence>
<dbReference type="CDD" id="cd16922">
    <property type="entry name" value="HATPase_EvgS-ArcB-TorS-like"/>
    <property type="match status" value="1"/>
</dbReference>
<evidence type="ECO:0000256" key="8">
    <source>
        <dbReference type="ARBA" id="ARBA00022777"/>
    </source>
</evidence>
<keyword evidence="12" id="KW-0812">Transmembrane</keyword>
<dbReference type="EMBL" id="BMLW01000008">
    <property type="protein sequence ID" value="GGP12598.1"/>
    <property type="molecule type" value="Genomic_DNA"/>
</dbReference>
<evidence type="ECO:0000256" key="3">
    <source>
        <dbReference type="ARBA" id="ARBA00012438"/>
    </source>
</evidence>
<dbReference type="GO" id="GO:0016301">
    <property type="term" value="F:kinase activity"/>
    <property type="evidence" value="ECO:0007669"/>
    <property type="project" value="UniProtKB-KW"/>
</dbReference>
<dbReference type="PANTHER" id="PTHR43711:SF26">
    <property type="entry name" value="SENSOR HISTIDINE KINASE RCSC"/>
    <property type="match status" value="1"/>
</dbReference>
<evidence type="ECO:0000259" key="13">
    <source>
        <dbReference type="PROSITE" id="PS50109"/>
    </source>
</evidence>
<dbReference type="InterPro" id="IPR004358">
    <property type="entry name" value="Sig_transdc_His_kin-like_C"/>
</dbReference>
<dbReference type="PANTHER" id="PTHR43711">
    <property type="entry name" value="TWO-COMPONENT HISTIDINE KINASE"/>
    <property type="match status" value="1"/>
</dbReference>
<gene>
    <name evidence="15" type="ORF">GCM10011346_29200</name>
</gene>
<keyword evidence="16" id="KW-1185">Reference proteome</keyword>
<keyword evidence="11 12" id="KW-0472">Membrane</keyword>
<keyword evidence="7" id="KW-0547">Nucleotide-binding</keyword>
<comment type="subcellular location">
    <subcellularLocation>
        <location evidence="2">Cell membrane</location>
        <topology evidence="2">Multi-pass membrane protein</topology>
    </subcellularLocation>
</comment>
<keyword evidence="6" id="KW-0808">Transferase</keyword>
<keyword evidence="10" id="KW-0902">Two-component regulatory system</keyword>
<dbReference type="Gene3D" id="3.30.565.10">
    <property type="entry name" value="Histidine kinase-like ATPase, C-terminal domain"/>
    <property type="match status" value="1"/>
</dbReference>
<dbReference type="Gene3D" id="1.10.287.130">
    <property type="match status" value="1"/>
</dbReference>
<dbReference type="SUPFAM" id="SSF55874">
    <property type="entry name" value="ATPase domain of HSP90 chaperone/DNA topoisomerase II/histidine kinase"/>
    <property type="match status" value="1"/>
</dbReference>
<dbReference type="PRINTS" id="PR00344">
    <property type="entry name" value="BCTRLSENSOR"/>
</dbReference>
<evidence type="ECO:0000313" key="16">
    <source>
        <dbReference type="Proteomes" id="UP000641206"/>
    </source>
</evidence>
<evidence type="ECO:0000256" key="1">
    <source>
        <dbReference type="ARBA" id="ARBA00000085"/>
    </source>
</evidence>
<keyword evidence="5" id="KW-0597">Phosphoprotein</keyword>
<dbReference type="Pfam" id="PF00512">
    <property type="entry name" value="HisKA"/>
    <property type="match status" value="1"/>
</dbReference>
<dbReference type="RefSeq" id="WP_188735084.1">
    <property type="nucleotide sequence ID" value="NZ_BMLW01000008.1"/>
</dbReference>
<comment type="caution">
    <text evidence="15">The sequence shown here is derived from an EMBL/GenBank/DDBJ whole genome shotgun (WGS) entry which is preliminary data.</text>
</comment>
<evidence type="ECO:0000256" key="6">
    <source>
        <dbReference type="ARBA" id="ARBA00022679"/>
    </source>
</evidence>
<organism evidence="15 16">
    <name type="scientific">Oceanobacillus neutriphilus</name>
    <dbReference type="NCBI Taxonomy" id="531815"/>
    <lineage>
        <taxon>Bacteria</taxon>
        <taxon>Bacillati</taxon>
        <taxon>Bacillota</taxon>
        <taxon>Bacilli</taxon>
        <taxon>Bacillales</taxon>
        <taxon>Bacillaceae</taxon>
        <taxon>Oceanobacillus</taxon>
    </lineage>
</organism>
<accession>A0ABQ2NWX8</accession>
<evidence type="ECO:0000256" key="9">
    <source>
        <dbReference type="ARBA" id="ARBA00022840"/>
    </source>
</evidence>
<dbReference type="InterPro" id="IPR036890">
    <property type="entry name" value="HATPase_C_sf"/>
</dbReference>
<evidence type="ECO:0000256" key="11">
    <source>
        <dbReference type="ARBA" id="ARBA00023136"/>
    </source>
</evidence>
<comment type="catalytic activity">
    <reaction evidence="1">
        <text>ATP + protein L-histidine = ADP + protein N-phospho-L-histidine.</text>
        <dbReference type="EC" id="2.7.13.3"/>
    </reaction>
</comment>
<evidence type="ECO:0000256" key="4">
    <source>
        <dbReference type="ARBA" id="ARBA00022475"/>
    </source>
</evidence>
<dbReference type="Gene3D" id="6.10.340.10">
    <property type="match status" value="1"/>
</dbReference>
<feature type="domain" description="HAMP" evidence="14">
    <location>
        <begin position="81"/>
        <end position="131"/>
    </location>
</feature>
<name>A0ABQ2NWX8_9BACI</name>
<keyword evidence="8 15" id="KW-0418">Kinase</keyword>